<dbReference type="EMBL" id="JACVVK020000054">
    <property type="protein sequence ID" value="KAK7497898.1"/>
    <property type="molecule type" value="Genomic_DNA"/>
</dbReference>
<dbReference type="Proteomes" id="UP001519460">
    <property type="component" value="Unassembled WGS sequence"/>
</dbReference>
<organism evidence="1 2">
    <name type="scientific">Batillaria attramentaria</name>
    <dbReference type="NCBI Taxonomy" id="370345"/>
    <lineage>
        <taxon>Eukaryota</taxon>
        <taxon>Metazoa</taxon>
        <taxon>Spiralia</taxon>
        <taxon>Lophotrochozoa</taxon>
        <taxon>Mollusca</taxon>
        <taxon>Gastropoda</taxon>
        <taxon>Caenogastropoda</taxon>
        <taxon>Sorbeoconcha</taxon>
        <taxon>Cerithioidea</taxon>
        <taxon>Batillariidae</taxon>
        <taxon>Batillaria</taxon>
    </lineage>
</organism>
<evidence type="ECO:0000313" key="2">
    <source>
        <dbReference type="Proteomes" id="UP001519460"/>
    </source>
</evidence>
<gene>
    <name evidence="1" type="ORF">BaRGS_00010769</name>
</gene>
<accession>A0ABD0LFK1</accession>
<name>A0ABD0LFK1_9CAEN</name>
<sequence length="74" mass="8299">MILSIPCGLSLEHTLHVRAALSLSRAPYYYAARARLARYYGYAAQPRPPFRRAQNLLSKRELGHGRANVTVTEG</sequence>
<dbReference type="AlphaFoldDB" id="A0ABD0LFK1"/>
<proteinExistence type="predicted"/>
<protein>
    <submittedName>
        <fullName evidence="1">Uncharacterized protein</fullName>
    </submittedName>
</protein>
<keyword evidence="2" id="KW-1185">Reference proteome</keyword>
<reference evidence="1 2" key="1">
    <citation type="journal article" date="2023" name="Sci. Data">
        <title>Genome assembly of the Korean intertidal mud-creeper Batillaria attramentaria.</title>
        <authorList>
            <person name="Patra A.K."/>
            <person name="Ho P.T."/>
            <person name="Jun S."/>
            <person name="Lee S.J."/>
            <person name="Kim Y."/>
            <person name="Won Y.J."/>
        </authorList>
    </citation>
    <scope>NUCLEOTIDE SEQUENCE [LARGE SCALE GENOMIC DNA]</scope>
    <source>
        <strain evidence="1">Wonlab-2016</strain>
    </source>
</reference>
<comment type="caution">
    <text evidence="1">The sequence shown here is derived from an EMBL/GenBank/DDBJ whole genome shotgun (WGS) entry which is preliminary data.</text>
</comment>
<evidence type="ECO:0000313" key="1">
    <source>
        <dbReference type="EMBL" id="KAK7497898.1"/>
    </source>
</evidence>